<dbReference type="EMBL" id="CAMXCT020006589">
    <property type="protein sequence ID" value="CAL1169906.1"/>
    <property type="molecule type" value="Genomic_DNA"/>
</dbReference>
<reference evidence="2 3" key="2">
    <citation type="submission" date="2024-05" db="EMBL/GenBank/DDBJ databases">
        <authorList>
            <person name="Chen Y."/>
            <person name="Shah S."/>
            <person name="Dougan E. K."/>
            <person name="Thang M."/>
            <person name="Chan C."/>
        </authorList>
    </citation>
    <scope>NUCLEOTIDE SEQUENCE [LARGE SCALE GENOMIC DNA]</scope>
</reference>
<evidence type="ECO:0000313" key="1">
    <source>
        <dbReference type="EMBL" id="CAI4016531.1"/>
    </source>
</evidence>
<dbReference type="Proteomes" id="UP001152797">
    <property type="component" value="Unassembled WGS sequence"/>
</dbReference>
<keyword evidence="3" id="KW-1185">Reference proteome</keyword>
<accession>A0A9P1DW30</accession>
<evidence type="ECO:0000313" key="2">
    <source>
        <dbReference type="EMBL" id="CAL4803843.1"/>
    </source>
</evidence>
<dbReference type="EMBL" id="CAMXCT030006589">
    <property type="protein sequence ID" value="CAL4803843.1"/>
    <property type="molecule type" value="Genomic_DNA"/>
</dbReference>
<name>A0A9P1DW30_9DINO</name>
<comment type="caution">
    <text evidence="1">The sequence shown here is derived from an EMBL/GenBank/DDBJ whole genome shotgun (WGS) entry which is preliminary data.</text>
</comment>
<gene>
    <name evidence="1" type="ORF">C1SCF055_LOCUS41261</name>
</gene>
<sequence length="215" mass="25266">MGLISRNVELQEEMKDLNRTDDKWRGITRITSRETHKFLRALESFPDDVRSEKVRPQEIKSAKTKLQELGNGLLPARMQRVSYVGSVLNDWAKLALQFCHCDRGFSGVLELEDCVDLAGCAGPTTRGLEKWIQSRFRNYRRFIQKLRFRNYTTDSETSETNAIQKLRFRNYRDSETIAIPKLSRFQNYIAIQQLSRFSKYDSETSRFRNYDSETI</sequence>
<proteinExistence type="predicted"/>
<dbReference type="EMBL" id="CAMXCT010006589">
    <property type="protein sequence ID" value="CAI4016531.1"/>
    <property type="molecule type" value="Genomic_DNA"/>
</dbReference>
<dbReference type="AlphaFoldDB" id="A0A9P1DW30"/>
<organism evidence="1">
    <name type="scientific">Cladocopium goreaui</name>
    <dbReference type="NCBI Taxonomy" id="2562237"/>
    <lineage>
        <taxon>Eukaryota</taxon>
        <taxon>Sar</taxon>
        <taxon>Alveolata</taxon>
        <taxon>Dinophyceae</taxon>
        <taxon>Suessiales</taxon>
        <taxon>Symbiodiniaceae</taxon>
        <taxon>Cladocopium</taxon>
    </lineage>
</organism>
<reference evidence="1" key="1">
    <citation type="submission" date="2022-10" db="EMBL/GenBank/DDBJ databases">
        <authorList>
            <person name="Chen Y."/>
            <person name="Dougan E. K."/>
            <person name="Chan C."/>
            <person name="Rhodes N."/>
            <person name="Thang M."/>
        </authorList>
    </citation>
    <scope>NUCLEOTIDE SEQUENCE</scope>
</reference>
<protein>
    <submittedName>
        <fullName evidence="1">Uncharacterized protein</fullName>
    </submittedName>
</protein>
<evidence type="ECO:0000313" key="3">
    <source>
        <dbReference type="Proteomes" id="UP001152797"/>
    </source>
</evidence>